<protein>
    <submittedName>
        <fullName evidence="2">Uncharacterized protein</fullName>
    </submittedName>
</protein>
<feature type="transmembrane region" description="Helical" evidence="1">
    <location>
        <begin position="39"/>
        <end position="66"/>
    </location>
</feature>
<reference evidence="2 3" key="1">
    <citation type="submission" date="2021-12" db="EMBL/GenBank/DDBJ databases">
        <title>Genome sequencing of bacteria with rrn-lacking chromosome and rrn-plasmid.</title>
        <authorList>
            <person name="Anda M."/>
            <person name="Iwasaki W."/>
        </authorList>
    </citation>
    <scope>NUCLEOTIDE SEQUENCE [LARGE SCALE GENOMIC DNA]</scope>
    <source>
        <strain evidence="2 3">DSM 100852</strain>
    </source>
</reference>
<keyword evidence="3" id="KW-1185">Reference proteome</keyword>
<organism evidence="2 3">
    <name type="scientific">Fulvitalea axinellae</name>
    <dbReference type="NCBI Taxonomy" id="1182444"/>
    <lineage>
        <taxon>Bacteria</taxon>
        <taxon>Pseudomonadati</taxon>
        <taxon>Bacteroidota</taxon>
        <taxon>Cytophagia</taxon>
        <taxon>Cytophagales</taxon>
        <taxon>Persicobacteraceae</taxon>
        <taxon>Fulvitalea</taxon>
    </lineage>
</organism>
<dbReference type="RefSeq" id="WP_338392562.1">
    <property type="nucleotide sequence ID" value="NZ_AP025314.1"/>
</dbReference>
<accession>A0AAU9CPI4</accession>
<keyword evidence="1" id="KW-0472">Membrane</keyword>
<keyword evidence="1" id="KW-1133">Transmembrane helix</keyword>
<dbReference type="KEGG" id="fax:FUAX_34730"/>
<feature type="transmembrane region" description="Helical" evidence="1">
    <location>
        <begin position="12"/>
        <end position="33"/>
    </location>
</feature>
<evidence type="ECO:0000313" key="2">
    <source>
        <dbReference type="EMBL" id="BDD11041.1"/>
    </source>
</evidence>
<evidence type="ECO:0000256" key="1">
    <source>
        <dbReference type="SAM" id="Phobius"/>
    </source>
</evidence>
<dbReference type="AlphaFoldDB" id="A0AAU9CPI4"/>
<gene>
    <name evidence="2" type="ORF">FUAX_34730</name>
</gene>
<dbReference type="EMBL" id="AP025314">
    <property type="protein sequence ID" value="BDD11041.1"/>
    <property type="molecule type" value="Genomic_DNA"/>
</dbReference>
<keyword evidence="1" id="KW-0812">Transmembrane</keyword>
<evidence type="ECO:0000313" key="3">
    <source>
        <dbReference type="Proteomes" id="UP001348817"/>
    </source>
</evidence>
<proteinExistence type="predicted"/>
<dbReference type="Proteomes" id="UP001348817">
    <property type="component" value="Chromosome"/>
</dbReference>
<name>A0AAU9CPI4_9BACT</name>
<sequence>MKTLFGKKNIFFAGAWLTLSGALYLLVSALYAYSAIDPFITSFLMGKITGIIVFGSLLLIASAVLFHNYHKISSRI</sequence>